<organism evidence="2 3">
    <name type="scientific">Amantichitinum ursilacus</name>
    <dbReference type="NCBI Taxonomy" id="857265"/>
    <lineage>
        <taxon>Bacteria</taxon>
        <taxon>Pseudomonadati</taxon>
        <taxon>Pseudomonadota</taxon>
        <taxon>Betaproteobacteria</taxon>
        <taxon>Neisseriales</taxon>
        <taxon>Chitinibacteraceae</taxon>
        <taxon>Amantichitinum</taxon>
    </lineage>
</organism>
<dbReference type="AlphaFoldDB" id="A0A0N0GP10"/>
<dbReference type="STRING" id="857265.WG78_09655"/>
<reference evidence="2 3" key="1">
    <citation type="submission" date="2015-07" db="EMBL/GenBank/DDBJ databases">
        <title>Draft genome sequence of the Amantichitinum ursilacus IGB-41, a new chitin-degrading bacterium.</title>
        <authorList>
            <person name="Kirstahler P."/>
            <person name="Guenther M."/>
            <person name="Grumaz C."/>
            <person name="Rupp S."/>
            <person name="Zibek S."/>
            <person name="Sohn K."/>
        </authorList>
    </citation>
    <scope>NUCLEOTIDE SEQUENCE [LARGE SCALE GENOMIC DNA]</scope>
    <source>
        <strain evidence="2 3">IGB-41</strain>
    </source>
</reference>
<dbReference type="InterPro" id="IPR013216">
    <property type="entry name" value="Methyltransf_11"/>
</dbReference>
<accession>A0A0N0GP10</accession>
<dbReference type="Pfam" id="PF08241">
    <property type="entry name" value="Methyltransf_11"/>
    <property type="match status" value="1"/>
</dbReference>
<evidence type="ECO:0000313" key="3">
    <source>
        <dbReference type="Proteomes" id="UP000037939"/>
    </source>
</evidence>
<evidence type="ECO:0000313" key="2">
    <source>
        <dbReference type="EMBL" id="KPC53345.1"/>
    </source>
</evidence>
<dbReference type="Proteomes" id="UP000037939">
    <property type="component" value="Unassembled WGS sequence"/>
</dbReference>
<protein>
    <recommendedName>
        <fullName evidence="1">Methyltransferase type 11 domain-containing protein</fullName>
    </recommendedName>
</protein>
<name>A0A0N0GP10_9NEIS</name>
<dbReference type="SUPFAM" id="SSF53335">
    <property type="entry name" value="S-adenosyl-L-methionine-dependent methyltransferases"/>
    <property type="match status" value="1"/>
</dbReference>
<gene>
    <name evidence="2" type="ORF">WG78_09655</name>
</gene>
<dbReference type="CDD" id="cd02440">
    <property type="entry name" value="AdoMet_MTases"/>
    <property type="match status" value="1"/>
</dbReference>
<dbReference type="Gene3D" id="3.40.50.150">
    <property type="entry name" value="Vaccinia Virus protein VP39"/>
    <property type="match status" value="1"/>
</dbReference>
<dbReference type="InterPro" id="IPR029063">
    <property type="entry name" value="SAM-dependent_MTases_sf"/>
</dbReference>
<feature type="domain" description="Methyltransferase type 11" evidence="1">
    <location>
        <begin position="78"/>
        <end position="122"/>
    </location>
</feature>
<comment type="caution">
    <text evidence="2">The sequence shown here is derived from an EMBL/GenBank/DDBJ whole genome shotgun (WGS) entry which is preliminary data.</text>
</comment>
<sequence>MPVGVENTFDYFAEWLQSPLGRYLLAEEAAWFDRTTADIFGYKAVQLELPQMDCLRANRMPWRTLVGQSAGTRVRCCGEFLPFEAQSIDLLVMPHVLDYCTDPHQVLREAERVLVPEGRLLITGFNPWSLWGLKRFKHKQHEVPWRGQFISLPRLKDWLSLLNLESMRGEYLLYSLPVQREKWLTRSKFLEDAGDRWWPAAGGVYCLDVVKRVRGVRMIEPKWRRVPTPTTAPAAAIDKAGDARIERLQQQAAKDRCKP</sequence>
<evidence type="ECO:0000259" key="1">
    <source>
        <dbReference type="Pfam" id="PF08241"/>
    </source>
</evidence>
<proteinExistence type="predicted"/>
<dbReference type="GO" id="GO:0008757">
    <property type="term" value="F:S-adenosylmethionine-dependent methyltransferase activity"/>
    <property type="evidence" value="ECO:0007669"/>
    <property type="project" value="InterPro"/>
</dbReference>
<dbReference type="PATRIC" id="fig|857265.3.peg.1987"/>
<dbReference type="EMBL" id="LAQT01000007">
    <property type="protein sequence ID" value="KPC53345.1"/>
    <property type="molecule type" value="Genomic_DNA"/>
</dbReference>
<keyword evidence="3" id="KW-1185">Reference proteome</keyword>